<feature type="region of interest" description="Disordered" evidence="8">
    <location>
        <begin position="78"/>
        <end position="109"/>
    </location>
</feature>
<evidence type="ECO:0000256" key="3">
    <source>
        <dbReference type="ARBA" id="ARBA00009789"/>
    </source>
</evidence>
<feature type="site" description="Positions MEP for the nucleophilic attack" evidence="7">
    <location>
        <position position="252"/>
    </location>
</feature>
<evidence type="ECO:0000256" key="1">
    <source>
        <dbReference type="ARBA" id="ARBA00001282"/>
    </source>
</evidence>
<dbReference type="SUPFAM" id="SSF53448">
    <property type="entry name" value="Nucleotide-diphospho-sugar transferases"/>
    <property type="match status" value="1"/>
</dbReference>
<dbReference type="InterPro" id="IPR034683">
    <property type="entry name" value="IspD/TarI"/>
</dbReference>
<proteinExistence type="inferred from homology"/>
<keyword evidence="10" id="KW-1185">Reference proteome</keyword>
<dbReference type="EMBL" id="JAPFQL010000095">
    <property type="protein sequence ID" value="MDC5698946.1"/>
    <property type="molecule type" value="Genomic_DNA"/>
</dbReference>
<comment type="similarity">
    <text evidence="3 7">Belongs to the IspD/TarI cytidylyltransferase family. IspD subfamily.</text>
</comment>
<gene>
    <name evidence="7" type="primary">ispD</name>
    <name evidence="9" type="ORF">OO014_16965</name>
</gene>
<dbReference type="InterPro" id="IPR018294">
    <property type="entry name" value="ISPD_synthase_CS"/>
</dbReference>
<feature type="site" description="Transition state stabilizer" evidence="7">
    <location>
        <position position="27"/>
    </location>
</feature>
<organism evidence="9 10">
    <name type="scientific">Intrasporangium calvum</name>
    <dbReference type="NCBI Taxonomy" id="53358"/>
    <lineage>
        <taxon>Bacteria</taxon>
        <taxon>Bacillati</taxon>
        <taxon>Actinomycetota</taxon>
        <taxon>Actinomycetes</taxon>
        <taxon>Micrococcales</taxon>
        <taxon>Intrasporangiaceae</taxon>
        <taxon>Intrasporangium</taxon>
    </lineage>
</organism>
<evidence type="ECO:0000256" key="2">
    <source>
        <dbReference type="ARBA" id="ARBA00004787"/>
    </source>
</evidence>
<dbReference type="InterPro" id="IPR001228">
    <property type="entry name" value="IspD"/>
</dbReference>
<dbReference type="Gene3D" id="3.90.550.10">
    <property type="entry name" value="Spore Coat Polysaccharide Biosynthesis Protein SpsA, Chain A"/>
    <property type="match status" value="1"/>
</dbReference>
<dbReference type="PROSITE" id="PS01295">
    <property type="entry name" value="ISPD"/>
    <property type="match status" value="1"/>
</dbReference>
<protein>
    <recommendedName>
        <fullName evidence="7">2-C-methyl-D-erythritol 4-phosphate cytidylyltransferase</fullName>
        <ecNumber evidence="7">2.7.7.60</ecNumber>
    </recommendedName>
    <alternativeName>
        <fullName evidence="7">4-diphosphocytidyl-2C-methyl-D-erythritol synthase</fullName>
    </alternativeName>
    <alternativeName>
        <fullName evidence="7">MEP cytidylyltransferase</fullName>
        <shortName evidence="7">MCT</shortName>
    </alternativeName>
</protein>
<dbReference type="PANTHER" id="PTHR32125:SF4">
    <property type="entry name" value="2-C-METHYL-D-ERYTHRITOL 4-PHOSPHATE CYTIDYLYLTRANSFERASE, CHLOROPLASTIC"/>
    <property type="match status" value="1"/>
</dbReference>
<evidence type="ECO:0000256" key="8">
    <source>
        <dbReference type="SAM" id="MobiDB-lite"/>
    </source>
</evidence>
<evidence type="ECO:0000256" key="7">
    <source>
        <dbReference type="HAMAP-Rule" id="MF_00108"/>
    </source>
</evidence>
<dbReference type="PANTHER" id="PTHR32125">
    <property type="entry name" value="2-C-METHYL-D-ERYTHRITOL 4-PHOSPHATE CYTIDYLYLTRANSFERASE, CHLOROPLASTIC"/>
    <property type="match status" value="1"/>
</dbReference>
<comment type="function">
    <text evidence="7">Catalyzes the formation of 4-diphosphocytidyl-2-C-methyl-D-erythritol from CTP and 2-C-methyl-D-erythritol 4-phosphate (MEP).</text>
</comment>
<dbReference type="InterPro" id="IPR050088">
    <property type="entry name" value="IspD/TarI_cytidylyltransf_bact"/>
</dbReference>
<comment type="pathway">
    <text evidence="2 7">Isoprenoid biosynthesis; isopentenyl diphosphate biosynthesis via DXP pathway; isopentenyl diphosphate from 1-deoxy-D-xylulose 5-phosphate: step 2/6.</text>
</comment>
<reference evidence="9 10" key="1">
    <citation type="submission" date="2022-11" db="EMBL/GenBank/DDBJ databases">
        <title>Anaerobic phenanthrene biodegradation by a DNRA strain PheN6.</title>
        <authorList>
            <person name="Zhang Z."/>
        </authorList>
    </citation>
    <scope>NUCLEOTIDE SEQUENCE [LARGE SCALE GENOMIC DNA]</scope>
    <source>
        <strain evidence="9 10">PheN6</strain>
    </source>
</reference>
<dbReference type="Pfam" id="PF01128">
    <property type="entry name" value="IspD"/>
    <property type="match status" value="2"/>
</dbReference>
<feature type="compositionally biased region" description="Low complexity" evidence="8">
    <location>
        <begin position="90"/>
        <end position="104"/>
    </location>
</feature>
<dbReference type="CDD" id="cd02516">
    <property type="entry name" value="CDP-ME_synthetase"/>
    <property type="match status" value="1"/>
</dbReference>
<accession>A0ABT5GL80</accession>
<comment type="caution">
    <text evidence="9">The sequence shown here is derived from an EMBL/GenBank/DDBJ whole genome shotgun (WGS) entry which is preliminary data.</text>
</comment>
<dbReference type="InterPro" id="IPR029044">
    <property type="entry name" value="Nucleotide-diphossugar_trans"/>
</dbReference>
<dbReference type="Proteomes" id="UP001150259">
    <property type="component" value="Unassembled WGS sequence"/>
</dbReference>
<feature type="site" description="Transition state stabilizer" evidence="7">
    <location>
        <position position="20"/>
    </location>
</feature>
<dbReference type="EC" id="2.7.7.60" evidence="7"/>
<keyword evidence="4 7" id="KW-0808">Transferase</keyword>
<dbReference type="HAMAP" id="MF_00108">
    <property type="entry name" value="IspD"/>
    <property type="match status" value="1"/>
</dbReference>
<sequence length="268" mass="26882">MHPESAAVGLIIVAAGSGSRLGADVPKAFVPLAGVPLLGHALRGALACPDVVEIVVVAPAGWVDEADSVCRWARSQPRVASSSGPGIHTPGSPDSSSGPGLHSGEVSEAVDTGATRVEMRVVAGGAERGDSVAAGLAALSGEVGVVLVHDAARCLAPGSLFDRVVAAVQAGAPAVVPGLPVVDTIKEVDESGHVVGTPDRTRLRAVQTPQGFQRDVLERAHAVSSDATDDAGLVERLGERVLVVDGDALALKVTTPGDLETAARILAG</sequence>
<name>A0ABT5GL80_9MICO</name>
<dbReference type="GO" id="GO:0016779">
    <property type="term" value="F:nucleotidyltransferase activity"/>
    <property type="evidence" value="ECO:0007669"/>
    <property type="project" value="UniProtKB-KW"/>
</dbReference>
<evidence type="ECO:0000256" key="6">
    <source>
        <dbReference type="ARBA" id="ARBA00023229"/>
    </source>
</evidence>
<evidence type="ECO:0000256" key="5">
    <source>
        <dbReference type="ARBA" id="ARBA00022695"/>
    </source>
</evidence>
<evidence type="ECO:0000313" key="10">
    <source>
        <dbReference type="Proteomes" id="UP001150259"/>
    </source>
</evidence>
<dbReference type="RefSeq" id="WP_272463504.1">
    <property type="nucleotide sequence ID" value="NZ_JAPFQL010000095.1"/>
</dbReference>
<keyword evidence="6 7" id="KW-0414">Isoprene biosynthesis</keyword>
<feature type="site" description="Positions MEP for the nucleophilic attack" evidence="7">
    <location>
        <position position="200"/>
    </location>
</feature>
<comment type="catalytic activity">
    <reaction evidence="1 7">
        <text>2-C-methyl-D-erythritol 4-phosphate + CTP + H(+) = 4-CDP-2-C-methyl-D-erythritol + diphosphate</text>
        <dbReference type="Rhea" id="RHEA:13429"/>
        <dbReference type="ChEBI" id="CHEBI:15378"/>
        <dbReference type="ChEBI" id="CHEBI:33019"/>
        <dbReference type="ChEBI" id="CHEBI:37563"/>
        <dbReference type="ChEBI" id="CHEBI:57823"/>
        <dbReference type="ChEBI" id="CHEBI:58262"/>
        <dbReference type="EC" id="2.7.7.60"/>
    </reaction>
</comment>
<keyword evidence="5 7" id="KW-0548">Nucleotidyltransferase</keyword>
<evidence type="ECO:0000256" key="4">
    <source>
        <dbReference type="ARBA" id="ARBA00022679"/>
    </source>
</evidence>
<evidence type="ECO:0000313" key="9">
    <source>
        <dbReference type="EMBL" id="MDC5698946.1"/>
    </source>
</evidence>